<feature type="region of interest" description="Disordered" evidence="2">
    <location>
        <begin position="234"/>
        <end position="255"/>
    </location>
</feature>
<dbReference type="RefSeq" id="WP_195131233.1">
    <property type="nucleotide sequence ID" value="NZ_JADLQX010000015.1"/>
</dbReference>
<proteinExistence type="inferred from homology"/>
<dbReference type="EMBL" id="JADLQX010000015">
    <property type="protein sequence ID" value="MBF6299991.1"/>
    <property type="molecule type" value="Genomic_DNA"/>
</dbReference>
<evidence type="ECO:0000259" key="3">
    <source>
        <dbReference type="SMART" id="SM00507"/>
    </source>
</evidence>
<organism evidence="4 5">
    <name type="scientific">Nocardia amamiensis</name>
    <dbReference type="NCBI Taxonomy" id="404578"/>
    <lineage>
        <taxon>Bacteria</taxon>
        <taxon>Bacillati</taxon>
        <taxon>Actinomycetota</taxon>
        <taxon>Actinomycetes</taxon>
        <taxon>Mycobacteriales</taxon>
        <taxon>Nocardiaceae</taxon>
        <taxon>Nocardia</taxon>
    </lineage>
</organism>
<dbReference type="Pfam" id="PF02720">
    <property type="entry name" value="DUF222"/>
    <property type="match status" value="1"/>
</dbReference>
<dbReference type="Pfam" id="PF01844">
    <property type="entry name" value="HNH"/>
    <property type="match status" value="1"/>
</dbReference>
<dbReference type="SMART" id="SM00507">
    <property type="entry name" value="HNHc"/>
    <property type="match status" value="1"/>
</dbReference>
<comment type="caution">
    <text evidence="4">The sequence shown here is derived from an EMBL/GenBank/DDBJ whole genome shotgun (WGS) entry which is preliminary data.</text>
</comment>
<evidence type="ECO:0000256" key="2">
    <source>
        <dbReference type="SAM" id="MobiDB-lite"/>
    </source>
</evidence>
<evidence type="ECO:0000256" key="1">
    <source>
        <dbReference type="ARBA" id="ARBA00023450"/>
    </source>
</evidence>
<evidence type="ECO:0000313" key="5">
    <source>
        <dbReference type="Proteomes" id="UP000702209"/>
    </source>
</evidence>
<comment type="similarity">
    <text evidence="1">Belongs to the Rv1128c/1148c/1588c/1702c/1945/3466 family.</text>
</comment>
<feature type="domain" description="HNH nuclease" evidence="3">
    <location>
        <begin position="361"/>
        <end position="413"/>
    </location>
</feature>
<dbReference type="CDD" id="cd00085">
    <property type="entry name" value="HNHc"/>
    <property type="match status" value="1"/>
</dbReference>
<dbReference type="InterPro" id="IPR003870">
    <property type="entry name" value="DUF222"/>
</dbReference>
<accession>A0ABS0CTT5</accession>
<dbReference type="Proteomes" id="UP000702209">
    <property type="component" value="Unassembled WGS sequence"/>
</dbReference>
<sequence length="492" mass="52560">MSSGEEKSLSPAVVPLADAVAGLLELPLTRLSDDEVVDLLRGIEACARRLAAVSHRLLVEVEERSIPARAGARTSKRFLMETLRLSAADAGSRVAAVRDLGVWHTMDGADTAPLLPHTAAAQAAGEISADHARGIAAVMKRVPRGIDDADREAAEQILAEFARSGSPDDLSKVGDRILAHLDPDGRLTDDGDRKRMRGITLGRQRADGMTPIHGEITPLLRALLDPILAKFARPGINNPEDPDSPTGLDGPIDPHALADAAQRDHRSTAQRNHDALVAVLEPELALDRLGNHRGLPVSAILTMSIDDVEKRSGVATTASGGSIPIGEALKLAEQAHLFLAVFDHRGLPLHLGRAKRLATPAQRLALIAALRGCSRPGCDAPATLSAVHHITDYAKGGATDIGNETLACDHCHSLVHDGPGGWKTVTLGNDSRFPGRSGWIAPPHIDPDQIPRVNHRHHSGELLAETITRIHEQHEQHRRQLRQPPQPGNTAA</sequence>
<gene>
    <name evidence="4" type="ORF">IU459_20945</name>
</gene>
<dbReference type="InterPro" id="IPR003615">
    <property type="entry name" value="HNH_nuc"/>
</dbReference>
<evidence type="ECO:0000313" key="4">
    <source>
        <dbReference type="EMBL" id="MBF6299991.1"/>
    </source>
</evidence>
<feature type="region of interest" description="Disordered" evidence="2">
    <location>
        <begin position="473"/>
        <end position="492"/>
    </location>
</feature>
<reference evidence="4 5" key="1">
    <citation type="submission" date="2020-10" db="EMBL/GenBank/DDBJ databases">
        <title>Identification of Nocardia species via Next-generation sequencing and recognition of intraspecies genetic diversity.</title>
        <authorList>
            <person name="Li P."/>
            <person name="Li P."/>
            <person name="Lu B."/>
        </authorList>
    </citation>
    <scope>NUCLEOTIDE SEQUENCE [LARGE SCALE GENOMIC DNA]</scope>
    <source>
        <strain evidence="4 5">BJ06-0157</strain>
    </source>
</reference>
<protein>
    <submittedName>
        <fullName evidence="4">DUF222 domain-containing protein</fullName>
    </submittedName>
</protein>
<name>A0ABS0CTT5_9NOCA</name>
<dbReference type="InterPro" id="IPR002711">
    <property type="entry name" value="HNH"/>
</dbReference>
<keyword evidence="5" id="KW-1185">Reference proteome</keyword>